<evidence type="ECO:0000256" key="2">
    <source>
        <dbReference type="ARBA" id="ARBA00022448"/>
    </source>
</evidence>
<evidence type="ECO:0000256" key="1">
    <source>
        <dbReference type="ARBA" id="ARBA00004651"/>
    </source>
</evidence>
<evidence type="ECO:0000256" key="3">
    <source>
        <dbReference type="ARBA" id="ARBA00022475"/>
    </source>
</evidence>
<dbReference type="RefSeq" id="WP_164050637.1">
    <property type="nucleotide sequence ID" value="NZ_JBGEXS010000004.1"/>
</dbReference>
<gene>
    <name evidence="9" type="ORF">GR257_36875</name>
</gene>
<evidence type="ECO:0000256" key="4">
    <source>
        <dbReference type="ARBA" id="ARBA00022692"/>
    </source>
</evidence>
<dbReference type="AlphaFoldDB" id="A0A7K3VT28"/>
<keyword evidence="3" id="KW-1003">Cell membrane</keyword>
<feature type="transmembrane region" description="Helical" evidence="7">
    <location>
        <begin position="251"/>
        <end position="282"/>
    </location>
</feature>
<comment type="caution">
    <text evidence="9">The sequence shown here is derived from an EMBL/GenBank/DDBJ whole genome shotgun (WGS) entry which is preliminary data.</text>
</comment>
<proteinExistence type="inferred from homology"/>
<keyword evidence="4 7" id="KW-0812">Transmembrane</keyword>
<comment type="subcellular location">
    <subcellularLocation>
        <location evidence="1 7">Cell membrane</location>
        <topology evidence="1 7">Multi-pass membrane protein</topology>
    </subcellularLocation>
</comment>
<keyword evidence="5 7" id="KW-1133">Transmembrane helix</keyword>
<dbReference type="EMBL" id="WUFV01000040">
    <property type="protein sequence ID" value="NEK20339.1"/>
    <property type="molecule type" value="Genomic_DNA"/>
</dbReference>
<dbReference type="PANTHER" id="PTHR43163:SF6">
    <property type="entry name" value="DIPEPTIDE TRANSPORT SYSTEM PERMEASE PROTEIN DPPB-RELATED"/>
    <property type="match status" value="1"/>
</dbReference>
<dbReference type="InterPro" id="IPR035906">
    <property type="entry name" value="MetI-like_sf"/>
</dbReference>
<dbReference type="InterPro" id="IPR000515">
    <property type="entry name" value="MetI-like"/>
</dbReference>
<evidence type="ECO:0000256" key="5">
    <source>
        <dbReference type="ARBA" id="ARBA00022989"/>
    </source>
</evidence>
<sequence length="334" mass="36335">MQTLPFLVNRLIWLVPTLFALVTLMFILTRVIPIDPAIMIAGENASQAQIEQIRDEFGLRKPLVVQYASYVTALTRGDLGISLYTQRPIAEELTSRLPATIELTFASLLIAALLGTPSGVLAGIYNNTLLDHALRVAAVVGVGLAHFWIAIQLQLIFSMDLDWFPLSGRIEGMNPQGPTGLLLVDTVLSGDWPQLMSAIQHLALPALTIGLPAAAVVQRFTRNSIINNIDAPFITYQIAMGYSRRKIVWKYLLRTSLAATVSLFGLTAGVMLAGVVAVETVFDWPGMGSYAVRSIMYSDYNAVMGFTLFAGTLFALLSVLVDVLQVIIDPRGVA</sequence>
<reference evidence="9 10" key="1">
    <citation type="submission" date="2019-12" db="EMBL/GenBank/DDBJ databases">
        <title>Rhizobium genotypes associated with high levels of biological nitrogen fixation by grain legumes in a temperate-maritime cropping system.</title>
        <authorList>
            <person name="Maluk M."/>
            <person name="Francesc Ferrando Molina F."/>
            <person name="Lopez Del Egido L."/>
            <person name="Lafos M."/>
            <person name="Langarica-Fuentes A."/>
            <person name="Gebre Yohannes G."/>
            <person name="Young M.W."/>
            <person name="Martin P."/>
            <person name="Gantlett R."/>
            <person name="Kenicer G."/>
            <person name="Hawes C."/>
            <person name="Begg G.S."/>
            <person name="Quilliam R.S."/>
            <person name="Squire G.R."/>
            <person name="Poole P.S."/>
            <person name="Young P.W."/>
            <person name="Iannetta P.M."/>
            <person name="James E.K."/>
        </authorList>
    </citation>
    <scope>NUCLEOTIDE SEQUENCE [LARGE SCALE GENOMIC DNA]</scope>
    <source>
        <strain evidence="9 10">JHI54</strain>
    </source>
</reference>
<evidence type="ECO:0000313" key="10">
    <source>
        <dbReference type="Proteomes" id="UP000471705"/>
    </source>
</evidence>
<dbReference type="Pfam" id="PF00528">
    <property type="entry name" value="BPD_transp_1"/>
    <property type="match status" value="1"/>
</dbReference>
<feature type="transmembrane region" description="Helical" evidence="7">
    <location>
        <begin position="136"/>
        <end position="157"/>
    </location>
</feature>
<feature type="transmembrane region" description="Helical" evidence="7">
    <location>
        <begin position="198"/>
        <end position="217"/>
    </location>
</feature>
<dbReference type="InterPro" id="IPR045621">
    <property type="entry name" value="BPD_transp_1_N"/>
</dbReference>
<evidence type="ECO:0000259" key="8">
    <source>
        <dbReference type="PROSITE" id="PS50928"/>
    </source>
</evidence>
<keyword evidence="2 7" id="KW-0813">Transport</keyword>
<evidence type="ECO:0000256" key="7">
    <source>
        <dbReference type="RuleBase" id="RU363032"/>
    </source>
</evidence>
<accession>A0A7K3VT28</accession>
<dbReference type="PROSITE" id="PS50928">
    <property type="entry name" value="ABC_TM1"/>
    <property type="match status" value="1"/>
</dbReference>
<dbReference type="SUPFAM" id="SSF161098">
    <property type="entry name" value="MetI-like"/>
    <property type="match status" value="1"/>
</dbReference>
<feature type="transmembrane region" description="Helical" evidence="7">
    <location>
        <begin position="103"/>
        <end position="124"/>
    </location>
</feature>
<comment type="similarity">
    <text evidence="7">Belongs to the binding-protein-dependent transport system permease family.</text>
</comment>
<evidence type="ECO:0000256" key="6">
    <source>
        <dbReference type="ARBA" id="ARBA00023136"/>
    </source>
</evidence>
<dbReference type="GO" id="GO:0005886">
    <property type="term" value="C:plasma membrane"/>
    <property type="evidence" value="ECO:0007669"/>
    <property type="project" value="UniProtKB-SubCell"/>
</dbReference>
<dbReference type="CDD" id="cd06261">
    <property type="entry name" value="TM_PBP2"/>
    <property type="match status" value="1"/>
</dbReference>
<dbReference type="Proteomes" id="UP000471705">
    <property type="component" value="Unassembled WGS sequence"/>
</dbReference>
<dbReference type="Gene3D" id="1.10.3720.10">
    <property type="entry name" value="MetI-like"/>
    <property type="match status" value="1"/>
</dbReference>
<feature type="domain" description="ABC transmembrane type-1" evidence="8">
    <location>
        <begin position="97"/>
        <end position="325"/>
    </location>
</feature>
<feature type="transmembrane region" description="Helical" evidence="7">
    <location>
        <begin position="12"/>
        <end position="32"/>
    </location>
</feature>
<keyword evidence="6 7" id="KW-0472">Membrane</keyword>
<dbReference type="Pfam" id="PF19300">
    <property type="entry name" value="BPD_transp_1_N"/>
    <property type="match status" value="1"/>
</dbReference>
<evidence type="ECO:0000313" key="9">
    <source>
        <dbReference type="EMBL" id="NEK20339.1"/>
    </source>
</evidence>
<feature type="transmembrane region" description="Helical" evidence="7">
    <location>
        <begin position="302"/>
        <end position="328"/>
    </location>
</feature>
<name>A0A7K3VT28_RHILE</name>
<dbReference type="GO" id="GO:0055085">
    <property type="term" value="P:transmembrane transport"/>
    <property type="evidence" value="ECO:0007669"/>
    <property type="project" value="InterPro"/>
</dbReference>
<dbReference type="PANTHER" id="PTHR43163">
    <property type="entry name" value="DIPEPTIDE TRANSPORT SYSTEM PERMEASE PROTEIN DPPB-RELATED"/>
    <property type="match status" value="1"/>
</dbReference>
<organism evidence="9 10">
    <name type="scientific">Rhizobium leguminosarum</name>
    <dbReference type="NCBI Taxonomy" id="384"/>
    <lineage>
        <taxon>Bacteria</taxon>
        <taxon>Pseudomonadati</taxon>
        <taxon>Pseudomonadota</taxon>
        <taxon>Alphaproteobacteria</taxon>
        <taxon>Hyphomicrobiales</taxon>
        <taxon>Rhizobiaceae</taxon>
        <taxon>Rhizobium/Agrobacterium group</taxon>
        <taxon>Rhizobium</taxon>
    </lineage>
</organism>
<protein>
    <submittedName>
        <fullName evidence="9">ABC transporter permease subunit</fullName>
    </submittedName>
</protein>